<name>F1LGD4_ASCSU</name>
<dbReference type="Gene3D" id="2.70.170.10">
    <property type="entry name" value="Neurotransmitter-gated ion-channel ligand-binding domain"/>
    <property type="match status" value="1"/>
</dbReference>
<keyword evidence="2" id="KW-0675">Receptor</keyword>
<dbReference type="EMBL" id="JI214612">
    <property type="protein sequence ID" value="ADY49188.1"/>
    <property type="molecule type" value="mRNA"/>
</dbReference>
<sequence>MKVETLQYFTLIFLLRAQKCDTATKQQSMNLFNYTPTHYRLYEHLMSNYNRQLIPKRNLKDPVSVRLSIELYQIIEVNEPQQFVLMNAWVVERWTDELLYWNPADFENISEILLPYDNVWIPDTTLYNSLVMDNAESRRLLNVKLTSDLVQGTTLIEMLYLQRCINSLAFSI</sequence>
<dbReference type="InterPro" id="IPR006201">
    <property type="entry name" value="Neur_channel"/>
</dbReference>
<dbReference type="PANTHER" id="PTHR18945">
    <property type="entry name" value="NEUROTRANSMITTER GATED ION CHANNEL"/>
    <property type="match status" value="1"/>
</dbReference>
<evidence type="ECO:0000313" key="2">
    <source>
        <dbReference type="EMBL" id="ADY49188.1"/>
    </source>
</evidence>
<dbReference type="InterPro" id="IPR036734">
    <property type="entry name" value="Neur_chan_lig-bd_sf"/>
</dbReference>
<dbReference type="GO" id="GO:0005230">
    <property type="term" value="F:extracellular ligand-gated monoatomic ion channel activity"/>
    <property type="evidence" value="ECO:0007669"/>
    <property type="project" value="InterPro"/>
</dbReference>
<protein>
    <submittedName>
        <fullName evidence="2">Acetylcholine receptor subunit alpha-type des-2</fullName>
    </submittedName>
</protein>
<proteinExistence type="evidence at transcript level"/>
<dbReference type="Pfam" id="PF02931">
    <property type="entry name" value="Neur_chan_LBD"/>
    <property type="match status" value="1"/>
</dbReference>
<dbReference type="GO" id="GO:0004888">
    <property type="term" value="F:transmembrane signaling receptor activity"/>
    <property type="evidence" value="ECO:0007669"/>
    <property type="project" value="InterPro"/>
</dbReference>
<feature type="domain" description="Neurotransmitter-gated ion-channel ligand-binding" evidence="1">
    <location>
        <begin position="39"/>
        <end position="147"/>
    </location>
</feature>
<organism evidence="2">
    <name type="scientific">Ascaris suum</name>
    <name type="common">Pig roundworm</name>
    <name type="synonym">Ascaris lumbricoides</name>
    <dbReference type="NCBI Taxonomy" id="6253"/>
    <lineage>
        <taxon>Eukaryota</taxon>
        <taxon>Metazoa</taxon>
        <taxon>Ecdysozoa</taxon>
        <taxon>Nematoda</taxon>
        <taxon>Chromadorea</taxon>
        <taxon>Rhabditida</taxon>
        <taxon>Spirurina</taxon>
        <taxon>Ascaridomorpha</taxon>
        <taxon>Ascaridoidea</taxon>
        <taxon>Ascarididae</taxon>
        <taxon>Ascaris</taxon>
    </lineage>
</organism>
<dbReference type="SUPFAM" id="SSF63712">
    <property type="entry name" value="Nicotinic receptor ligand binding domain-like"/>
    <property type="match status" value="1"/>
</dbReference>
<accession>F1LGD4</accession>
<evidence type="ECO:0000259" key="1">
    <source>
        <dbReference type="Pfam" id="PF02931"/>
    </source>
</evidence>
<reference evidence="2" key="1">
    <citation type="journal article" date="2011" name="Genome Res.">
        <title>Deep small RNA sequencing from the nematode Ascaris reveals conservation, functional diversification, and novel developmental profiles.</title>
        <authorList>
            <person name="Wang J."/>
            <person name="Czech B."/>
            <person name="Crunk A."/>
            <person name="Wallace A."/>
            <person name="Mitreva M."/>
            <person name="Hannon G.J."/>
            <person name="Davis R.E."/>
        </authorList>
    </citation>
    <scope>NUCLEOTIDE SEQUENCE</scope>
</reference>
<dbReference type="GO" id="GO:0016020">
    <property type="term" value="C:membrane"/>
    <property type="evidence" value="ECO:0007669"/>
    <property type="project" value="InterPro"/>
</dbReference>
<dbReference type="InterPro" id="IPR006202">
    <property type="entry name" value="Neur_chan_lig-bd"/>
</dbReference>
<dbReference type="AlphaFoldDB" id="F1LGD4"/>